<sequence length="87" mass="10043">MQASTNHGGQRERNDRRSSKLSNTEHWDRLSTAQRFAYYTLSKLGYQLLFVRRQGDLSLAITRLGVDVATIDNWGEVDFTPKISLRQ</sequence>
<name>A0ABS5V342_9GAMM</name>
<dbReference type="EMBL" id="JAHEPS010000002">
    <property type="protein sequence ID" value="MBT1444368.1"/>
    <property type="molecule type" value="Genomic_DNA"/>
</dbReference>
<dbReference type="RefSeq" id="WP_214506560.1">
    <property type="nucleotide sequence ID" value="NZ_JAHEPS010000002.1"/>
</dbReference>
<proteinExistence type="predicted"/>
<evidence type="ECO:0000313" key="2">
    <source>
        <dbReference type="EMBL" id="MBT1444368.1"/>
    </source>
</evidence>
<evidence type="ECO:0000256" key="1">
    <source>
        <dbReference type="SAM" id="MobiDB-lite"/>
    </source>
</evidence>
<reference evidence="2 3" key="1">
    <citation type="submission" date="2021-05" db="EMBL/GenBank/DDBJ databases">
        <title>Shewanella sp. JM162201.</title>
        <authorList>
            <person name="Xu S."/>
            <person name="Li A."/>
        </authorList>
    </citation>
    <scope>NUCLEOTIDE SEQUENCE [LARGE SCALE GENOMIC DNA]</scope>
    <source>
        <strain evidence="2 3">JM162201</strain>
    </source>
</reference>
<feature type="compositionally biased region" description="Basic and acidic residues" evidence="1">
    <location>
        <begin position="9"/>
        <end position="25"/>
    </location>
</feature>
<evidence type="ECO:0000313" key="3">
    <source>
        <dbReference type="Proteomes" id="UP001195903"/>
    </source>
</evidence>
<protein>
    <submittedName>
        <fullName evidence="2">Uncharacterized protein</fullName>
    </submittedName>
</protein>
<gene>
    <name evidence="2" type="ORF">KJI95_07490</name>
</gene>
<dbReference type="Proteomes" id="UP001195903">
    <property type="component" value="Unassembled WGS sequence"/>
</dbReference>
<accession>A0ABS5V342</accession>
<feature type="region of interest" description="Disordered" evidence="1">
    <location>
        <begin position="1"/>
        <end position="25"/>
    </location>
</feature>
<keyword evidence="3" id="KW-1185">Reference proteome</keyword>
<organism evidence="2 3">
    <name type="scientific">Shewanella jiangmenensis</name>
    <dbReference type="NCBI Taxonomy" id="2837387"/>
    <lineage>
        <taxon>Bacteria</taxon>
        <taxon>Pseudomonadati</taxon>
        <taxon>Pseudomonadota</taxon>
        <taxon>Gammaproteobacteria</taxon>
        <taxon>Alteromonadales</taxon>
        <taxon>Shewanellaceae</taxon>
        <taxon>Shewanella</taxon>
    </lineage>
</organism>
<comment type="caution">
    <text evidence="2">The sequence shown here is derived from an EMBL/GenBank/DDBJ whole genome shotgun (WGS) entry which is preliminary data.</text>
</comment>